<feature type="transmembrane region" description="Helical" evidence="1">
    <location>
        <begin position="86"/>
        <end position="102"/>
    </location>
</feature>
<dbReference type="EMBL" id="AP031573">
    <property type="protein sequence ID" value="BFM45260.1"/>
    <property type="molecule type" value="Genomic_DNA"/>
</dbReference>
<dbReference type="InterPro" id="IPR026988">
    <property type="entry name" value="YaaC-like"/>
</dbReference>
<gene>
    <name evidence="2" type="ORF">CFS9_39010</name>
</gene>
<accession>A0AAT9H727</accession>
<protein>
    <recommendedName>
        <fullName evidence="3">YaaC-like Protein</fullName>
    </recommendedName>
</protein>
<keyword evidence="1" id="KW-0812">Transmembrane</keyword>
<keyword evidence="1" id="KW-0472">Membrane</keyword>
<evidence type="ECO:0000256" key="1">
    <source>
        <dbReference type="SAM" id="Phobius"/>
    </source>
</evidence>
<organism evidence="2">
    <name type="scientific">Flavobacterium sp. CFS9</name>
    <dbReference type="NCBI Taxonomy" id="3143118"/>
    <lineage>
        <taxon>Bacteria</taxon>
        <taxon>Pseudomonadati</taxon>
        <taxon>Bacteroidota</taxon>
        <taxon>Flavobacteriia</taxon>
        <taxon>Flavobacteriales</taxon>
        <taxon>Flavobacteriaceae</taxon>
        <taxon>Flavobacterium</taxon>
    </lineage>
</organism>
<keyword evidence="1" id="KW-1133">Transmembrane helix</keyword>
<evidence type="ECO:0008006" key="3">
    <source>
        <dbReference type="Google" id="ProtNLM"/>
    </source>
</evidence>
<dbReference type="Pfam" id="PF14175">
    <property type="entry name" value="YaaC"/>
    <property type="match status" value="1"/>
</dbReference>
<name>A0AAT9H727_9FLAO</name>
<evidence type="ECO:0000313" key="2">
    <source>
        <dbReference type="EMBL" id="BFM45260.1"/>
    </source>
</evidence>
<dbReference type="RefSeq" id="WP_369616260.1">
    <property type="nucleotide sequence ID" value="NZ_AP031573.1"/>
</dbReference>
<dbReference type="AlphaFoldDB" id="A0AAT9H727"/>
<proteinExistence type="predicted"/>
<sequence length="366" mass="42771">MIIPSETKSSELRYVDLEKQAWREIFTLSDIRILKEKIKTQSKISQQPMTDDYARQKALDIQYCIKQAHEYFKSSKVASISIKPTLIYYAIINLAAALIILKKREKSLNSMREAHGLKDKIPDNLKSSNLQINRSDILKISAEFQESGTFTELLHLDLQEYFILPIKNSDNLNTSRDLYQSLNFSQSNPNIKELDLLTLFTNIPEIWKETRLSLKKESKIYLGEALLNNETITCRISKELVTIEELKRNFRFTANAELAESNNNFFFKLEKNEYRKFTPLTKRDIIGNQYLTSDIDNNIVASDILLYYATFFILGSLSRYKPFLWRYIIDDSMHGLNTIPSILCESSYIKMPLYFLMELDSNFYKI</sequence>
<reference evidence="2" key="1">
    <citation type="submission" date="2024-05" db="EMBL/GenBank/DDBJ databases">
        <title>Whole-Genome Sequence of CFS9, a Potential Fish Probiotic Isolated from the Body Surface of Silurus asotus.</title>
        <authorList>
            <person name="Kojima M."/>
            <person name="Tobioka K."/>
            <person name="Yokota K."/>
            <person name="Nakatani H."/>
            <person name="Hori K."/>
            <person name="Tamaru Y."/>
            <person name="Okazaki F."/>
        </authorList>
    </citation>
    <scope>NUCLEOTIDE SEQUENCE</scope>
    <source>
        <strain evidence="2">CFS9</strain>
    </source>
</reference>